<protein>
    <submittedName>
        <fullName evidence="1">Uncharacterized protein</fullName>
    </submittedName>
</protein>
<reference evidence="2" key="1">
    <citation type="submission" date="2023-07" db="EMBL/GenBank/DDBJ databases">
        <title>30 novel species of actinomycetes from the DSMZ collection.</title>
        <authorList>
            <person name="Nouioui I."/>
        </authorList>
    </citation>
    <scope>NUCLEOTIDE SEQUENCE [LARGE SCALE GENOMIC DNA]</scope>
    <source>
        <strain evidence="2">DSM 44938</strain>
    </source>
</reference>
<keyword evidence="2" id="KW-1185">Reference proteome</keyword>
<proteinExistence type="predicted"/>
<name>A0ABU2MNA0_9ACTN</name>
<comment type="caution">
    <text evidence="1">The sequence shown here is derived from an EMBL/GenBank/DDBJ whole genome shotgun (WGS) entry which is preliminary data.</text>
</comment>
<sequence length="326" mass="36807">MPGAGGGDRPRFVVDESSFDFRGLGEERLTDLLDDFCDVLEELGGRWTVMVSPWWTETECADGQPLFEVLYENGVPRPGRDARLRMVRLMDRCPAWSPDLSGLPDRVEVAGIVRDMAWSIGYAWRQARDGHHTCCLVFPGPGPRGWQPVTATTGPPPAPATAAVHFLAALSAHGEFWRSLFTREDVTEQDFLHRVREAFPGLAFADSLTFRKFDGTYRELRDWVVHALSVIHDHFADALHGHAGIPHQVQAALGRHGIDVSPESPKTRASRKLMKQREVTHEGEVYECEWHAKKDRHRNRVHFSLPDPRLEGRLLIGIFTDHLPTE</sequence>
<dbReference type="Proteomes" id="UP001183246">
    <property type="component" value="Unassembled WGS sequence"/>
</dbReference>
<accession>A0ABU2MNA0</accession>
<evidence type="ECO:0000313" key="1">
    <source>
        <dbReference type="EMBL" id="MDT0343084.1"/>
    </source>
</evidence>
<evidence type="ECO:0000313" key="2">
    <source>
        <dbReference type="Proteomes" id="UP001183246"/>
    </source>
</evidence>
<organism evidence="1 2">
    <name type="scientific">Streptomyces litchfieldiae</name>
    <dbReference type="NCBI Taxonomy" id="3075543"/>
    <lineage>
        <taxon>Bacteria</taxon>
        <taxon>Bacillati</taxon>
        <taxon>Actinomycetota</taxon>
        <taxon>Actinomycetes</taxon>
        <taxon>Kitasatosporales</taxon>
        <taxon>Streptomycetaceae</taxon>
        <taxon>Streptomyces</taxon>
    </lineage>
</organism>
<dbReference type="EMBL" id="JAVREL010000005">
    <property type="protein sequence ID" value="MDT0343084.1"/>
    <property type="molecule type" value="Genomic_DNA"/>
</dbReference>
<dbReference type="RefSeq" id="WP_311704227.1">
    <property type="nucleotide sequence ID" value="NZ_JAVREL010000005.1"/>
</dbReference>
<gene>
    <name evidence="1" type="ORF">RM590_10705</name>
</gene>